<dbReference type="Pfam" id="PF25001">
    <property type="entry name" value="Aegyptin_C"/>
    <property type="match status" value="1"/>
</dbReference>
<dbReference type="EnsemblMetazoa" id="CPIJ002646-RA">
    <property type="protein sequence ID" value="CPIJ002646-PA"/>
    <property type="gene ID" value="CPIJ002646"/>
</dbReference>
<name>B0W7N1_CULQU</name>
<evidence type="ECO:0000259" key="5">
    <source>
        <dbReference type="Pfam" id="PF25001"/>
    </source>
</evidence>
<reference evidence="7" key="2">
    <citation type="submission" date="2020-05" db="UniProtKB">
        <authorList>
            <consortium name="EnsemblMetazoa"/>
        </authorList>
    </citation>
    <scope>IDENTIFICATION</scope>
    <source>
        <strain evidence="7">JHB</strain>
    </source>
</reference>
<sequence>MSLLFKLLLALSLAHVAFSWGDEKPVEEDFCDAEWDGKVEYKAEGEQDGATPEEEAPVDGGEEKDKEDGATTEQGEEGSTEGGEETKVDDGDTTDQVGEGSTEGGEEPTGEDKKPEEKPSKASKEDERGDPRNTYQKATELVRAAANVDDIQDEYLKGSLNNRLQEHIRNPIIGAAGKLPNFKKVEIEPCFKSMQQDLKKEIEASKKEFADCKKKTESSYECMVKMEPGFAAHVKTIGEKIVQCMNKSK</sequence>
<dbReference type="KEGG" id="cqu:CpipJ_CPIJ002646"/>
<comment type="subcellular location">
    <subcellularLocation>
        <location evidence="1">Secreted</location>
    </subcellularLocation>
</comment>
<feature type="signal peptide" evidence="4">
    <location>
        <begin position="1"/>
        <end position="19"/>
    </location>
</feature>
<evidence type="ECO:0000313" key="6">
    <source>
        <dbReference type="EMBL" id="EDS38066.1"/>
    </source>
</evidence>
<dbReference type="GO" id="GO:0005576">
    <property type="term" value="C:extracellular region"/>
    <property type="evidence" value="ECO:0007669"/>
    <property type="project" value="UniProtKB-SubCell"/>
</dbReference>
<evidence type="ECO:0000313" key="7">
    <source>
        <dbReference type="EnsemblMetazoa" id="CPIJ002646-PA"/>
    </source>
</evidence>
<dbReference type="InterPro" id="IPR056799">
    <property type="entry name" value="ALL3/gSG7_salivary-like_helix"/>
</dbReference>
<organism>
    <name type="scientific">Culex quinquefasciatus</name>
    <name type="common">Southern house mosquito</name>
    <name type="synonym">Culex pungens</name>
    <dbReference type="NCBI Taxonomy" id="7176"/>
    <lineage>
        <taxon>Eukaryota</taxon>
        <taxon>Metazoa</taxon>
        <taxon>Ecdysozoa</taxon>
        <taxon>Arthropoda</taxon>
        <taxon>Hexapoda</taxon>
        <taxon>Insecta</taxon>
        <taxon>Pterygota</taxon>
        <taxon>Neoptera</taxon>
        <taxon>Endopterygota</taxon>
        <taxon>Diptera</taxon>
        <taxon>Nematocera</taxon>
        <taxon>Culicoidea</taxon>
        <taxon>Culicidae</taxon>
        <taxon>Culicinae</taxon>
        <taxon>Culicini</taxon>
        <taxon>Culex</taxon>
        <taxon>Culex</taxon>
    </lineage>
</organism>
<feature type="chain" id="PRO_5011407552" evidence="4">
    <location>
        <begin position="20"/>
        <end position="249"/>
    </location>
</feature>
<dbReference type="STRING" id="7176.B0W7N1"/>
<proteinExistence type="predicted"/>
<dbReference type="OMA" id="TYRQVHK"/>
<feature type="region of interest" description="Disordered" evidence="3">
    <location>
        <begin position="37"/>
        <end position="133"/>
    </location>
</feature>
<dbReference type="AlphaFoldDB" id="B0W7N1"/>
<feature type="compositionally biased region" description="Acidic residues" evidence="3">
    <location>
        <begin position="51"/>
        <end position="60"/>
    </location>
</feature>
<dbReference type="HOGENOM" id="CLU_1116688_0_0_1"/>
<dbReference type="EMBL" id="DS231854">
    <property type="protein sequence ID" value="EDS38066.1"/>
    <property type="molecule type" value="Genomic_DNA"/>
</dbReference>
<reference evidence="6" key="1">
    <citation type="submission" date="2007-03" db="EMBL/GenBank/DDBJ databases">
        <title>Annotation of Culex pipiens quinquefasciatus.</title>
        <authorList>
            <consortium name="The Broad Institute Genome Sequencing Platform"/>
            <person name="Atkinson P.W."/>
            <person name="Hemingway J."/>
            <person name="Christensen B.M."/>
            <person name="Higgs S."/>
            <person name="Kodira C."/>
            <person name="Hannick L."/>
            <person name="Megy K."/>
            <person name="O'Leary S."/>
            <person name="Pearson M."/>
            <person name="Haas B.J."/>
            <person name="Mauceli E."/>
            <person name="Wortman J.R."/>
            <person name="Lee N.H."/>
            <person name="Guigo R."/>
            <person name="Stanke M."/>
            <person name="Alvarado L."/>
            <person name="Amedeo P."/>
            <person name="Antoine C.H."/>
            <person name="Arensburger P."/>
            <person name="Bidwell S.L."/>
            <person name="Crawford M."/>
            <person name="Camaro F."/>
            <person name="Devon K."/>
            <person name="Engels R."/>
            <person name="Hammond M."/>
            <person name="Howarth C."/>
            <person name="Koehrsen M."/>
            <person name="Lawson D."/>
            <person name="Montgomery P."/>
            <person name="Nene V."/>
            <person name="Nusbaum C."/>
            <person name="Puiu D."/>
            <person name="Romero-Severson J."/>
            <person name="Severson D.W."/>
            <person name="Shumway M."/>
            <person name="Sisk P."/>
            <person name="Stolte C."/>
            <person name="Zeng Q."/>
            <person name="Eisenstadt E."/>
            <person name="Fraser-Liggett C."/>
            <person name="Strausberg R."/>
            <person name="Galagan J."/>
            <person name="Birren B."/>
            <person name="Collins F.H."/>
        </authorList>
    </citation>
    <scope>NUCLEOTIDE SEQUENCE [LARGE SCALE GENOMIC DNA]</scope>
    <source>
        <strain evidence="6">JHB</strain>
    </source>
</reference>
<protein>
    <submittedName>
        <fullName evidence="6">30 kDa salivary gland allergen Aed a 3</fullName>
    </submittedName>
</protein>
<evidence type="ECO:0000256" key="3">
    <source>
        <dbReference type="SAM" id="MobiDB-lite"/>
    </source>
</evidence>
<keyword evidence="8" id="KW-1185">Reference proteome</keyword>
<gene>
    <name evidence="7" type="primary">6034397</name>
    <name evidence="6" type="ORF">CpipJ_CPIJ002646</name>
</gene>
<keyword evidence="2" id="KW-0964">Secreted</keyword>
<keyword evidence="4" id="KW-0732">Signal</keyword>
<dbReference type="Proteomes" id="UP000002320">
    <property type="component" value="Unassembled WGS sequence"/>
</dbReference>
<dbReference type="VEuPathDB" id="VectorBase:CPIJ002646"/>
<evidence type="ECO:0000313" key="8">
    <source>
        <dbReference type="Proteomes" id="UP000002320"/>
    </source>
</evidence>
<evidence type="ECO:0000256" key="1">
    <source>
        <dbReference type="ARBA" id="ARBA00004613"/>
    </source>
</evidence>
<evidence type="ECO:0000256" key="4">
    <source>
        <dbReference type="SAM" id="SignalP"/>
    </source>
</evidence>
<accession>B0W7N1</accession>
<feature type="compositionally biased region" description="Basic and acidic residues" evidence="3">
    <location>
        <begin position="110"/>
        <end position="131"/>
    </location>
</feature>
<feature type="domain" description="Aegyptin/gSG7 salivary protein-like four-helix bundle" evidence="5">
    <location>
        <begin position="129"/>
        <end position="245"/>
    </location>
</feature>
<dbReference type="eggNOG" id="ENOG502TC7R">
    <property type="taxonomic scope" value="Eukaryota"/>
</dbReference>
<dbReference type="InParanoid" id="B0W7N1"/>
<dbReference type="VEuPathDB" id="VectorBase:CQUJHB013951"/>
<feature type="compositionally biased region" description="Acidic residues" evidence="3">
    <location>
        <begin position="74"/>
        <end position="83"/>
    </location>
</feature>
<evidence type="ECO:0000256" key="2">
    <source>
        <dbReference type="ARBA" id="ARBA00022525"/>
    </source>
</evidence>